<dbReference type="OrthoDB" id="548281at2759"/>
<gene>
    <name evidence="2" type="ORF">CHLRE_02g086800v5</name>
</gene>
<feature type="region of interest" description="Disordered" evidence="1">
    <location>
        <begin position="280"/>
        <end position="332"/>
    </location>
</feature>
<dbReference type="Proteomes" id="UP000006906">
    <property type="component" value="Chromosome 2"/>
</dbReference>
<dbReference type="EMBL" id="CM008963">
    <property type="protein sequence ID" value="PNW86449.1"/>
    <property type="molecule type" value="Genomic_DNA"/>
</dbReference>
<feature type="region of interest" description="Disordered" evidence="1">
    <location>
        <begin position="191"/>
        <end position="231"/>
    </location>
</feature>
<feature type="region of interest" description="Disordered" evidence="1">
    <location>
        <begin position="472"/>
        <end position="493"/>
    </location>
</feature>
<accession>A0A2K3E105</accession>
<evidence type="ECO:0000313" key="3">
    <source>
        <dbReference type="Proteomes" id="UP000006906"/>
    </source>
</evidence>
<feature type="region of interest" description="Disordered" evidence="1">
    <location>
        <begin position="21"/>
        <end position="56"/>
    </location>
</feature>
<dbReference type="RefSeq" id="XP_001701743.2">
    <property type="nucleotide sequence ID" value="XM_001701691.2"/>
</dbReference>
<feature type="region of interest" description="Disordered" evidence="1">
    <location>
        <begin position="118"/>
        <end position="148"/>
    </location>
</feature>
<feature type="compositionally biased region" description="Low complexity" evidence="1">
    <location>
        <begin position="191"/>
        <end position="212"/>
    </location>
</feature>
<organism evidence="2 3">
    <name type="scientific">Chlamydomonas reinhardtii</name>
    <name type="common">Chlamydomonas smithii</name>
    <dbReference type="NCBI Taxonomy" id="3055"/>
    <lineage>
        <taxon>Eukaryota</taxon>
        <taxon>Viridiplantae</taxon>
        <taxon>Chlorophyta</taxon>
        <taxon>core chlorophytes</taxon>
        <taxon>Chlorophyceae</taxon>
        <taxon>CS clade</taxon>
        <taxon>Chlamydomonadales</taxon>
        <taxon>Chlamydomonadaceae</taxon>
        <taxon>Chlamydomonas</taxon>
    </lineage>
</organism>
<dbReference type="KEGG" id="cre:CHLRE_02g086800v5"/>
<dbReference type="PaxDb" id="3055-EDP06718"/>
<evidence type="ECO:0000256" key="1">
    <source>
        <dbReference type="SAM" id="MobiDB-lite"/>
    </source>
</evidence>
<sequence length="709" mass="71568">MPLTGSSSNLAAAEVFSAIVRDSSPGVPGRRSGEPAPSRSVSTLSADDGPLSLDPPSTTWAAALPAAHLARPLVDFASCPSFKEQRGSKPVFMDRHQTLQRVTEETANALQAAATLAEQEEQAEEATAAAFEADSDPAASAASTAASTAPVERCPYLPGWDISHSSIWSQLEQAVLRNILLEELYGTPSQQEQQHGAAAAKQEAAAAAPAAHHNAHVHAQHVLTQHERRQSFPRCRVVGGSPIRSSPASPLHAATVGASAFPEPNPFASQHAYHSLLSPAGTMTRESPSSPARAPASPPVAAPRAAAAATAAVPSSPSILSRPPLASQSPARLAASSGGAAAAADVASPAAPGTADAHARPDVLASVSEAGATAAAAGMTILNDLVREVLLQRSDTLDRHGEGHGHVGHVGHGHGVEQHTELRGLGPDCPALVPSTSFGCARSLLRHVSRRWGAASDSFGCSSMGRSSFGRESTVLDPAGSSTSNASGADNAATNQNPLASALRSAASHIAASLSGGAAVAGVAAVSSVTAAVAVSSSAALQLGGHALADGADLLMNRVQNTVVGKVSALAADAVLGKAASRSARRAFRQRLRAAAAGVSIAFFMANHMAVTDTLMSFDLEHDFVTSAKTMLDLVTSAPQLMENVRELMQIGVAVTMGAAQRGAVAAAAGGAVGGATQEAAVAAAGQEGVVGELLAMAESVAIEAQDQN</sequence>
<reference evidence="2 3" key="1">
    <citation type="journal article" date="2007" name="Science">
        <title>The Chlamydomonas genome reveals the evolution of key animal and plant functions.</title>
        <authorList>
            <person name="Merchant S.S."/>
            <person name="Prochnik S.E."/>
            <person name="Vallon O."/>
            <person name="Harris E.H."/>
            <person name="Karpowicz S.J."/>
            <person name="Witman G.B."/>
            <person name="Terry A."/>
            <person name="Salamov A."/>
            <person name="Fritz-Laylin L.K."/>
            <person name="Marechal-Drouard L."/>
            <person name="Marshall W.F."/>
            <person name="Qu L.H."/>
            <person name="Nelson D.R."/>
            <person name="Sanderfoot A.A."/>
            <person name="Spalding M.H."/>
            <person name="Kapitonov V.V."/>
            <person name="Ren Q."/>
            <person name="Ferris P."/>
            <person name="Lindquist E."/>
            <person name="Shapiro H."/>
            <person name="Lucas S.M."/>
            <person name="Grimwood J."/>
            <person name="Schmutz J."/>
            <person name="Cardol P."/>
            <person name="Cerutti H."/>
            <person name="Chanfreau G."/>
            <person name="Chen C.L."/>
            <person name="Cognat V."/>
            <person name="Croft M.T."/>
            <person name="Dent R."/>
            <person name="Dutcher S."/>
            <person name="Fernandez E."/>
            <person name="Fukuzawa H."/>
            <person name="Gonzalez-Ballester D."/>
            <person name="Gonzalez-Halphen D."/>
            <person name="Hallmann A."/>
            <person name="Hanikenne M."/>
            <person name="Hippler M."/>
            <person name="Inwood W."/>
            <person name="Jabbari K."/>
            <person name="Kalanon M."/>
            <person name="Kuras R."/>
            <person name="Lefebvre P.A."/>
            <person name="Lemaire S.D."/>
            <person name="Lobanov A.V."/>
            <person name="Lohr M."/>
            <person name="Manuell A."/>
            <person name="Meier I."/>
            <person name="Mets L."/>
            <person name="Mittag M."/>
            <person name="Mittelmeier T."/>
            <person name="Moroney J.V."/>
            <person name="Moseley J."/>
            <person name="Napoli C."/>
            <person name="Nedelcu A.M."/>
            <person name="Niyogi K."/>
            <person name="Novoselov S.V."/>
            <person name="Paulsen I.T."/>
            <person name="Pazour G."/>
            <person name="Purton S."/>
            <person name="Ral J.P."/>
            <person name="Riano-Pachon D.M."/>
            <person name="Riekhof W."/>
            <person name="Rymarquis L."/>
            <person name="Schroda M."/>
            <person name="Stern D."/>
            <person name="Umen J."/>
            <person name="Willows R."/>
            <person name="Wilson N."/>
            <person name="Zimmer S.L."/>
            <person name="Allmer J."/>
            <person name="Balk J."/>
            <person name="Bisova K."/>
            <person name="Chen C.J."/>
            <person name="Elias M."/>
            <person name="Gendler K."/>
            <person name="Hauser C."/>
            <person name="Lamb M.R."/>
            <person name="Ledford H."/>
            <person name="Long J.C."/>
            <person name="Minagawa J."/>
            <person name="Page M.D."/>
            <person name="Pan J."/>
            <person name="Pootakham W."/>
            <person name="Roje S."/>
            <person name="Rose A."/>
            <person name="Stahlberg E."/>
            <person name="Terauchi A.M."/>
            <person name="Yang P."/>
            <person name="Ball S."/>
            <person name="Bowler C."/>
            <person name="Dieckmann C.L."/>
            <person name="Gladyshev V.N."/>
            <person name="Green P."/>
            <person name="Jorgensen R."/>
            <person name="Mayfield S."/>
            <person name="Mueller-Roeber B."/>
            <person name="Rajamani S."/>
            <person name="Sayre R.T."/>
            <person name="Brokstein P."/>
            <person name="Dubchak I."/>
            <person name="Goodstein D."/>
            <person name="Hornick L."/>
            <person name="Huang Y.W."/>
            <person name="Jhaveri J."/>
            <person name="Luo Y."/>
            <person name="Martinez D."/>
            <person name="Ngau W.C."/>
            <person name="Otillar B."/>
            <person name="Poliakov A."/>
            <person name="Porter A."/>
            <person name="Szajkowski L."/>
            <person name="Werner G."/>
            <person name="Zhou K."/>
            <person name="Grigoriev I.V."/>
            <person name="Rokhsar D.S."/>
            <person name="Grossman A.R."/>
        </authorList>
    </citation>
    <scope>NUCLEOTIDE SEQUENCE [LARGE SCALE GENOMIC DNA]</scope>
    <source>
        <strain evidence="3">CC-503</strain>
    </source>
</reference>
<dbReference type="Gramene" id="PNW86449">
    <property type="protein sequence ID" value="PNW86449"/>
    <property type="gene ID" value="CHLRE_02g086800v5"/>
</dbReference>
<dbReference type="InParanoid" id="A0A2K3E105"/>
<keyword evidence="3" id="KW-1185">Reference proteome</keyword>
<feature type="compositionally biased region" description="Low complexity" evidence="1">
    <location>
        <begin position="125"/>
        <end position="148"/>
    </location>
</feature>
<feature type="compositionally biased region" description="Low complexity" evidence="1">
    <location>
        <begin position="302"/>
        <end position="332"/>
    </location>
</feature>
<name>A0A2K3E105_CHLRE</name>
<proteinExistence type="predicted"/>
<protein>
    <submittedName>
        <fullName evidence="2">Uncharacterized protein</fullName>
    </submittedName>
</protein>
<dbReference type="AlphaFoldDB" id="A0A2K3E105"/>
<dbReference type="GeneID" id="5727407"/>
<evidence type="ECO:0000313" key="2">
    <source>
        <dbReference type="EMBL" id="PNW86449.1"/>
    </source>
</evidence>
<dbReference type="ExpressionAtlas" id="A0A2K3E105">
    <property type="expression patterns" value="baseline"/>
</dbReference>
<feature type="compositionally biased region" description="Polar residues" evidence="1">
    <location>
        <begin position="480"/>
        <end position="493"/>
    </location>
</feature>